<name>A0A1I6HJ30_9GAMM</name>
<dbReference type="RefSeq" id="WP_092009904.1">
    <property type="nucleotide sequence ID" value="NZ_FOYW01000001.1"/>
</dbReference>
<dbReference type="EMBL" id="FOYW01000001">
    <property type="protein sequence ID" value="SFR54418.1"/>
    <property type="molecule type" value="Genomic_DNA"/>
</dbReference>
<accession>A0A1I6HJ30</accession>
<feature type="chain" id="PRO_5011768330" description="Lipoprotein" evidence="1">
    <location>
        <begin position="22"/>
        <end position="159"/>
    </location>
</feature>
<reference evidence="3" key="1">
    <citation type="submission" date="2016-10" db="EMBL/GenBank/DDBJ databases">
        <authorList>
            <person name="Varghese N."/>
            <person name="Submissions S."/>
        </authorList>
    </citation>
    <scope>NUCLEOTIDE SEQUENCE [LARGE SCALE GENOMIC DNA]</scope>
    <source>
        <strain evidence="3">CGMCC 1.9167</strain>
    </source>
</reference>
<dbReference type="AlphaFoldDB" id="A0A1I6HJ30"/>
<evidence type="ECO:0000313" key="3">
    <source>
        <dbReference type="Proteomes" id="UP000198644"/>
    </source>
</evidence>
<proteinExistence type="predicted"/>
<evidence type="ECO:0000256" key="1">
    <source>
        <dbReference type="SAM" id="SignalP"/>
    </source>
</evidence>
<evidence type="ECO:0000313" key="2">
    <source>
        <dbReference type="EMBL" id="SFR54418.1"/>
    </source>
</evidence>
<keyword evidence="1" id="KW-0732">Signal</keyword>
<sequence length="159" mass="17228">MVFSRLVMAGLIGLLAVPSSACTGSFDLSFDEGDEFILTPPDQDTGGVHVYLDGAKDLDLEEVIALSCRHGNYAIPVVKAHVETGVSSATRREYFVYEKKNADYTPLKSILSVDAVDRETGEVISKPLIAVENDIRLEQLCDSIPGDSGADQPVWPVEQ</sequence>
<protein>
    <recommendedName>
        <fullName evidence="4">Lipoprotein</fullName>
    </recommendedName>
</protein>
<gene>
    <name evidence="2" type="ORF">SAMN05216203_1282</name>
</gene>
<feature type="signal peptide" evidence="1">
    <location>
        <begin position="1"/>
        <end position="21"/>
    </location>
</feature>
<organism evidence="2 3">
    <name type="scientific">Marinobacter daqiaonensis</name>
    <dbReference type="NCBI Taxonomy" id="650891"/>
    <lineage>
        <taxon>Bacteria</taxon>
        <taxon>Pseudomonadati</taxon>
        <taxon>Pseudomonadota</taxon>
        <taxon>Gammaproteobacteria</taxon>
        <taxon>Pseudomonadales</taxon>
        <taxon>Marinobacteraceae</taxon>
        <taxon>Marinobacter</taxon>
    </lineage>
</organism>
<keyword evidence="3" id="KW-1185">Reference proteome</keyword>
<evidence type="ECO:0008006" key="4">
    <source>
        <dbReference type="Google" id="ProtNLM"/>
    </source>
</evidence>
<dbReference type="STRING" id="650891.SAMN05216203_1282"/>
<dbReference type="Proteomes" id="UP000198644">
    <property type="component" value="Unassembled WGS sequence"/>
</dbReference>